<evidence type="ECO:0000313" key="2">
    <source>
        <dbReference type="Proteomes" id="UP000831113"/>
    </source>
</evidence>
<geneLocation type="plasmid" evidence="1 2">
    <name>unnamed5</name>
</geneLocation>
<keyword evidence="2" id="KW-1185">Reference proteome</keyword>
<dbReference type="Proteomes" id="UP000831113">
    <property type="component" value="Plasmid unnamed5"/>
</dbReference>
<organism evidence="1 2">
    <name type="scientific">Hymenobacter tibetensis</name>
    <dbReference type="NCBI Taxonomy" id="497967"/>
    <lineage>
        <taxon>Bacteria</taxon>
        <taxon>Pseudomonadati</taxon>
        <taxon>Bacteroidota</taxon>
        <taxon>Cytophagia</taxon>
        <taxon>Cytophagales</taxon>
        <taxon>Hymenobacteraceae</taxon>
        <taxon>Hymenobacter</taxon>
    </lineage>
</organism>
<name>A0ABY4DC22_9BACT</name>
<gene>
    <name evidence="1" type="ORF">MTX78_25045</name>
</gene>
<evidence type="ECO:0000313" key="1">
    <source>
        <dbReference type="EMBL" id="UOG77633.1"/>
    </source>
</evidence>
<proteinExistence type="predicted"/>
<dbReference type="RefSeq" id="WP_243803497.1">
    <property type="nucleotide sequence ID" value="NZ_CP094674.1"/>
</dbReference>
<protein>
    <submittedName>
        <fullName evidence="1">Uncharacterized protein</fullName>
    </submittedName>
</protein>
<sequence>MKNRLLALSATFDLPTLPRLQLAAQGAEHGPGYDPRTDHLRPVIDFLLAEGNRPAQWWQEDGWRSDHRGELHYLFTDPIDAAQLRAHVAFPDSIRVNEDA</sequence>
<dbReference type="EMBL" id="CP094674">
    <property type="protein sequence ID" value="UOG77633.1"/>
    <property type="molecule type" value="Genomic_DNA"/>
</dbReference>
<keyword evidence="1" id="KW-0614">Plasmid</keyword>
<reference evidence="1 2" key="1">
    <citation type="submission" date="2022-03" db="EMBL/GenBank/DDBJ databases">
        <title>Hymenobactersp. isolated from the air.</title>
        <authorList>
            <person name="Won M."/>
            <person name="Kwon S.-W."/>
        </authorList>
    </citation>
    <scope>NUCLEOTIDE SEQUENCE [LARGE SCALE GENOMIC DNA]</scope>
    <source>
        <strain evidence="1 2">KACC 21982</strain>
        <plasmid evidence="1 2">unnamed5</plasmid>
    </source>
</reference>
<accession>A0ABY4DC22</accession>